<dbReference type="PROSITE" id="PS51217">
    <property type="entry name" value="UVRD_HELICASE_CTER"/>
    <property type="match status" value="1"/>
</dbReference>
<dbReference type="InterPro" id="IPR000212">
    <property type="entry name" value="DNA_helicase_UvrD/REP"/>
</dbReference>
<comment type="catalytic activity">
    <reaction evidence="10">
        <text>ATP + H2O = ADP + phosphate + H(+)</text>
        <dbReference type="Rhea" id="RHEA:13065"/>
        <dbReference type="ChEBI" id="CHEBI:15377"/>
        <dbReference type="ChEBI" id="CHEBI:15378"/>
        <dbReference type="ChEBI" id="CHEBI:30616"/>
        <dbReference type="ChEBI" id="CHEBI:43474"/>
        <dbReference type="ChEBI" id="CHEBI:456216"/>
        <dbReference type="EC" id="5.6.2.4"/>
    </reaction>
</comment>
<dbReference type="Proteomes" id="UP000838324">
    <property type="component" value="Unassembled WGS sequence"/>
</dbReference>
<dbReference type="InterPro" id="IPR027417">
    <property type="entry name" value="P-loop_NTPase"/>
</dbReference>
<dbReference type="PANTHER" id="PTHR11070:SF2">
    <property type="entry name" value="ATP-DEPENDENT DNA HELICASE SRS2"/>
    <property type="match status" value="1"/>
</dbReference>
<dbReference type="CDD" id="cd18807">
    <property type="entry name" value="SF1_C_UvrD"/>
    <property type="match status" value="1"/>
</dbReference>
<dbReference type="SUPFAM" id="SSF52540">
    <property type="entry name" value="P-loop containing nucleoside triphosphate hydrolases"/>
    <property type="match status" value="1"/>
</dbReference>
<dbReference type="Pfam" id="PF14169">
    <property type="entry name" value="YdjO"/>
    <property type="match status" value="1"/>
</dbReference>
<keyword evidence="4 11" id="KW-0347">Helicase</keyword>
<dbReference type="InterPro" id="IPR025916">
    <property type="entry name" value="YdjO"/>
</dbReference>
<keyword evidence="6" id="KW-0238">DNA-binding</keyword>
<gene>
    <name evidence="14" type="primary">yjcD</name>
    <name evidence="14" type="ORF">PAECIP111892_03808</name>
</gene>
<dbReference type="CDD" id="cd17932">
    <property type="entry name" value="DEXQc_UvrD"/>
    <property type="match status" value="1"/>
</dbReference>
<organism evidence="14 15">
    <name type="scientific">Paenibacillus auburnensis</name>
    <dbReference type="NCBI Taxonomy" id="2905649"/>
    <lineage>
        <taxon>Bacteria</taxon>
        <taxon>Bacillati</taxon>
        <taxon>Bacillota</taxon>
        <taxon>Bacilli</taxon>
        <taxon>Bacillales</taxon>
        <taxon>Paenibacillaceae</taxon>
        <taxon>Paenibacillus</taxon>
    </lineage>
</organism>
<dbReference type="EC" id="5.6.2.4" evidence="9"/>
<comment type="similarity">
    <text evidence="1">Belongs to the helicase family. UvrD subfamily.</text>
</comment>
<dbReference type="GO" id="GO:0016787">
    <property type="term" value="F:hydrolase activity"/>
    <property type="evidence" value="ECO:0007669"/>
    <property type="project" value="UniProtKB-KW"/>
</dbReference>
<evidence type="ECO:0000256" key="10">
    <source>
        <dbReference type="ARBA" id="ARBA00048988"/>
    </source>
</evidence>
<dbReference type="InterPro" id="IPR014017">
    <property type="entry name" value="DNA_helicase_UvrD-like_C"/>
</dbReference>
<dbReference type="InterPro" id="IPR013986">
    <property type="entry name" value="DExx_box_DNA_helicase_dom_sf"/>
</dbReference>
<dbReference type="Pfam" id="PF13361">
    <property type="entry name" value="UvrD_C"/>
    <property type="match status" value="1"/>
</dbReference>
<dbReference type="PROSITE" id="PS51198">
    <property type="entry name" value="UVRD_HELICASE_ATP_BIND"/>
    <property type="match status" value="1"/>
</dbReference>
<evidence type="ECO:0000256" key="8">
    <source>
        <dbReference type="ARBA" id="ARBA00034617"/>
    </source>
</evidence>
<evidence type="ECO:0000256" key="9">
    <source>
        <dbReference type="ARBA" id="ARBA00034808"/>
    </source>
</evidence>
<keyword evidence="2 11" id="KW-0547">Nucleotide-binding</keyword>
<evidence type="ECO:0000256" key="1">
    <source>
        <dbReference type="ARBA" id="ARBA00009922"/>
    </source>
</evidence>
<dbReference type="PANTHER" id="PTHR11070">
    <property type="entry name" value="UVRD / RECB / PCRA DNA HELICASE FAMILY MEMBER"/>
    <property type="match status" value="1"/>
</dbReference>
<feature type="domain" description="UvrD-like helicase C-terminal" evidence="13">
    <location>
        <begin position="332"/>
        <end position="604"/>
    </location>
</feature>
<evidence type="ECO:0000256" key="5">
    <source>
        <dbReference type="ARBA" id="ARBA00022840"/>
    </source>
</evidence>
<feature type="binding site" evidence="11">
    <location>
        <begin position="77"/>
        <end position="84"/>
    </location>
    <ligand>
        <name>ATP</name>
        <dbReference type="ChEBI" id="CHEBI:30616"/>
    </ligand>
</feature>
<evidence type="ECO:0000259" key="12">
    <source>
        <dbReference type="PROSITE" id="PS51198"/>
    </source>
</evidence>
<proteinExistence type="inferred from homology"/>
<dbReference type="Gene3D" id="1.10.486.10">
    <property type="entry name" value="PCRA, domain 4"/>
    <property type="match status" value="1"/>
</dbReference>
<name>A0ABN8GPE9_9BACL</name>
<reference evidence="14" key="1">
    <citation type="submission" date="2022-01" db="EMBL/GenBank/DDBJ databases">
        <authorList>
            <person name="Criscuolo A."/>
        </authorList>
    </citation>
    <scope>NUCLEOTIDE SEQUENCE</scope>
    <source>
        <strain evidence="14">CIP111892</strain>
    </source>
</reference>
<dbReference type="Pfam" id="PF00580">
    <property type="entry name" value="UvrD-helicase"/>
    <property type="match status" value="1"/>
</dbReference>
<evidence type="ECO:0000313" key="14">
    <source>
        <dbReference type="EMBL" id="CAH1213170.1"/>
    </source>
</evidence>
<accession>A0ABN8GPE9</accession>
<evidence type="ECO:0000256" key="4">
    <source>
        <dbReference type="ARBA" id="ARBA00022806"/>
    </source>
</evidence>
<evidence type="ECO:0000256" key="2">
    <source>
        <dbReference type="ARBA" id="ARBA00022741"/>
    </source>
</evidence>
<keyword evidence="5 11" id="KW-0067">ATP-binding</keyword>
<evidence type="ECO:0000313" key="15">
    <source>
        <dbReference type="Proteomes" id="UP000838324"/>
    </source>
</evidence>
<evidence type="ECO:0000256" key="6">
    <source>
        <dbReference type="ARBA" id="ARBA00023125"/>
    </source>
</evidence>
<keyword evidence="15" id="KW-1185">Reference proteome</keyword>
<keyword evidence="3 11" id="KW-0378">Hydrolase</keyword>
<dbReference type="EMBL" id="CAKMMG010000006">
    <property type="protein sequence ID" value="CAH1213170.1"/>
    <property type="molecule type" value="Genomic_DNA"/>
</dbReference>
<dbReference type="GO" id="GO:0003678">
    <property type="term" value="F:DNA helicase activity"/>
    <property type="evidence" value="ECO:0007669"/>
    <property type="project" value="UniProtKB-EC"/>
</dbReference>
<dbReference type="InterPro" id="IPR014016">
    <property type="entry name" value="UvrD-like_ATP-bd"/>
</dbReference>
<protein>
    <recommendedName>
        <fullName evidence="9">DNA 3'-5' helicase</fullName>
        <ecNumber evidence="9">5.6.2.4</ecNumber>
    </recommendedName>
</protein>
<evidence type="ECO:0000256" key="11">
    <source>
        <dbReference type="PROSITE-ProRule" id="PRU00560"/>
    </source>
</evidence>
<comment type="caution">
    <text evidence="14">The sequence shown here is derived from an EMBL/GenBank/DDBJ whole genome shotgun (WGS) entry which is preliminary data.</text>
</comment>
<feature type="domain" description="UvrD-like helicase ATP-binding" evidence="12">
    <location>
        <begin position="56"/>
        <end position="331"/>
    </location>
</feature>
<dbReference type="Gene3D" id="1.10.10.160">
    <property type="match status" value="1"/>
</dbReference>
<evidence type="ECO:0000256" key="3">
    <source>
        <dbReference type="ARBA" id="ARBA00022801"/>
    </source>
</evidence>
<sequence>MKVNLMNKLLFHNIPLGATGERIPQAAIASARTSREMVKPEESDAAYFRRLEEGGILLNQPQIAAVRHHQGPLLTLAGAGSGKTSVLICRTGYLLSVRGISPSRLLLLTFSSKAAAEMRERIALLPGVEESDAARLQARTFHSFFLYFLRRQGLRQDIFHETRRQHILLKQIMRELGLPKDAYPPETLLALLSSCKMNMGEAENLPESTTAEQEMKAILVLYEQWKTDNFKIDFDDVLLIAYKMLREQPALLHELQQKFQYVMVDEFQDTNALQYELVKMIAHPQHNLMVVGDDDQTIYSFNGARSEFILEFEKLYPGAKVITLDINYRSGPAIVGLGNGIIRHNLRRRSKTLQAAKNSGSQPRYLRPQTADEEAEQIVEHIVSQVDSGNREYRDFALLYRASSSNRAVLELLLLRDIPYVDYGEGQLLYEHWLISPVLDHLRLSLNRRNFAAMENILPTLYMSREKGMDHIRRMEAVQPKQGPLIHLLSLPGMEDFKGAKLRDRLELIRGLSALTPVQAIRQIRTNFYDYFIEANERHQATLHRETLKEMLDELESSAERFDSIPVFLEFIANITERNEQSRQPGLKEQGNRIALMTIHKSKGLEFPVVFLIGASEGILPHSSALEGERLKDRKTTKPPAAGTFKTGSESGIAALEEERRLAYVAVTRAREELFISSPARHRGKKAEVSRFMLSAFRAAAAPSRPAPASVAVSRTGVTRSYSSGSGANVRMHTVPVWNCTGTSCPGWTRMKAGGAEDHLASKPCPLCSSPMAKSTREVPV</sequence>
<comment type="catalytic activity">
    <reaction evidence="8">
        <text>Couples ATP hydrolysis with the unwinding of duplex DNA by translocating in the 3'-5' direction.</text>
        <dbReference type="EC" id="5.6.2.4"/>
    </reaction>
</comment>
<evidence type="ECO:0000259" key="13">
    <source>
        <dbReference type="PROSITE" id="PS51217"/>
    </source>
</evidence>
<evidence type="ECO:0000256" key="7">
    <source>
        <dbReference type="ARBA" id="ARBA00023235"/>
    </source>
</evidence>
<dbReference type="Gene3D" id="3.40.50.300">
    <property type="entry name" value="P-loop containing nucleotide triphosphate hydrolases"/>
    <property type="match status" value="2"/>
</dbReference>
<keyword evidence="7" id="KW-0413">Isomerase</keyword>